<dbReference type="GO" id="GO:0030789">
    <property type="term" value="F:precorrin-3B C17-methyltransferase activity"/>
    <property type="evidence" value="ECO:0007669"/>
    <property type="project" value="UniProtKB-EC"/>
</dbReference>
<dbReference type="PANTHER" id="PTHR37477">
    <property type="entry name" value="COBALT-PRECORRIN-5A HYDROLASE"/>
    <property type="match status" value="1"/>
</dbReference>
<dbReference type="GO" id="GO:0032259">
    <property type="term" value="P:methylation"/>
    <property type="evidence" value="ECO:0007669"/>
    <property type="project" value="UniProtKB-KW"/>
</dbReference>
<organism evidence="2 3">
    <name type="scientific">Rhizobium etli (strain ATCC 51251 / DSM 11541 / JCM 21823 / NBRC 15573 / CFN 42)</name>
    <dbReference type="NCBI Taxonomy" id="347834"/>
    <lineage>
        <taxon>Bacteria</taxon>
        <taxon>Pseudomonadati</taxon>
        <taxon>Pseudomonadota</taxon>
        <taxon>Alphaproteobacteria</taxon>
        <taxon>Hyphomicrobiales</taxon>
        <taxon>Rhizobiaceae</taxon>
        <taxon>Rhizobium/Agrobacterium group</taxon>
        <taxon>Rhizobium</taxon>
    </lineage>
</organism>
<dbReference type="InterPro" id="IPR052553">
    <property type="entry name" value="CbiG_hydrolase"/>
</dbReference>
<evidence type="ECO:0000259" key="1">
    <source>
        <dbReference type="Pfam" id="PF01890"/>
    </source>
</evidence>
<gene>
    <name evidence="2" type="primary">cobE</name>
    <name evidence="2" type="ordered locus">RHE_CH02486</name>
</gene>
<protein>
    <submittedName>
        <fullName evidence="2">Precorrin-3B C17-methyltransferase protein</fullName>
        <ecNumber evidence="2">2.1.1.131</ecNumber>
    </submittedName>
</protein>
<name>Q2K7C3_RHIEC</name>
<dbReference type="SUPFAM" id="SSF159664">
    <property type="entry name" value="CobE/GbiG C-terminal domain-like"/>
    <property type="match status" value="1"/>
</dbReference>
<evidence type="ECO:0000313" key="2">
    <source>
        <dbReference type="EMBL" id="ABC91263.1"/>
    </source>
</evidence>
<reference evidence="2 3" key="1">
    <citation type="journal article" date="2006" name="Proc. Natl. Acad. Sci. U.S.A.">
        <title>The partitioned Rhizobium etli genome: genetic and metabolic redundancy in seven interacting replicons.</title>
        <authorList>
            <person name="Gonzalez V."/>
            <person name="Santamaria R.I."/>
            <person name="Bustos P."/>
            <person name="Hernandez-Gonzalez I."/>
            <person name="Medrano-Soto A."/>
            <person name="Moreno-Hagelsieb G."/>
            <person name="Janga S.C."/>
            <person name="Ramirez M.A."/>
            <person name="Jimenez-Jacinto V."/>
            <person name="Collado-Vides J."/>
            <person name="Davila G."/>
        </authorList>
    </citation>
    <scope>NUCLEOTIDE SEQUENCE [LARGE SCALE GENOMIC DNA]</scope>
    <source>
        <strain evidence="3">ATCC 51251 / DSM 11541 / JCM 21823 / NBRC 15573 / CFN 42</strain>
    </source>
</reference>
<accession>Q2K7C3</accession>
<proteinExistence type="predicted"/>
<keyword evidence="2" id="KW-0808">Transferase</keyword>
<dbReference type="AlphaFoldDB" id="Q2K7C3"/>
<dbReference type="Pfam" id="PF01890">
    <property type="entry name" value="CbiG_C"/>
    <property type="match status" value="1"/>
</dbReference>
<dbReference type="KEGG" id="ret:RHE_CH02486"/>
<keyword evidence="3" id="KW-1185">Reference proteome</keyword>
<dbReference type="Gene3D" id="3.30.420.180">
    <property type="entry name" value="CobE/GbiG C-terminal domain"/>
    <property type="match status" value="1"/>
</dbReference>
<dbReference type="InterPro" id="IPR036518">
    <property type="entry name" value="CobE/GbiG_C_sf"/>
</dbReference>
<dbReference type="eggNOG" id="COG2073">
    <property type="taxonomic scope" value="Bacteria"/>
</dbReference>
<dbReference type="EMBL" id="CP000133">
    <property type="protein sequence ID" value="ABC91263.1"/>
    <property type="molecule type" value="Genomic_DNA"/>
</dbReference>
<keyword evidence="2" id="KW-0489">Methyltransferase</keyword>
<dbReference type="InterPro" id="IPR002750">
    <property type="entry name" value="CobE/GbiG_C"/>
</dbReference>
<sequence>MEGNVRQDAIPEGRSAGLVAFTSPSCNGCKDTARAHSAASMSDMSFNSARRHVLGLGCERGTQPAEVLALAFAALETAGVGADELAAIASIDSRREEAAILAVARYFAVPALFFDAPRLERETPRLKNPSAVVFARVGCHGVAESAALAAIGDDAELVLGKIKSAQATAAVARGGLQKA</sequence>
<dbReference type="GO" id="GO:0009236">
    <property type="term" value="P:cobalamin biosynthetic process"/>
    <property type="evidence" value="ECO:0007669"/>
    <property type="project" value="InterPro"/>
</dbReference>
<dbReference type="Proteomes" id="UP000001936">
    <property type="component" value="Chromosome"/>
</dbReference>
<dbReference type="PANTHER" id="PTHR37477:SF1">
    <property type="entry name" value="COBALT-PRECORRIN-5A HYDROLASE"/>
    <property type="match status" value="1"/>
</dbReference>
<dbReference type="HOGENOM" id="CLU_087913_1_0_5"/>
<evidence type="ECO:0000313" key="3">
    <source>
        <dbReference type="Proteomes" id="UP000001936"/>
    </source>
</evidence>
<dbReference type="EC" id="2.1.1.131" evidence="2"/>
<feature type="domain" description="CobE/GbiG C-terminal" evidence="1">
    <location>
        <begin position="53"/>
        <end position="172"/>
    </location>
</feature>